<dbReference type="Proteomes" id="UP000775877">
    <property type="component" value="Unassembled WGS sequence"/>
</dbReference>
<reference evidence="4" key="1">
    <citation type="submission" date="2020-04" db="EMBL/GenBank/DDBJ databases">
        <authorList>
            <person name="Zhang T."/>
        </authorList>
    </citation>
    <scope>NUCLEOTIDE SEQUENCE</scope>
    <source>
        <strain evidence="4">HKST-UBA13</strain>
    </source>
</reference>
<dbReference type="PRINTS" id="PR00469">
    <property type="entry name" value="PNDRDTASEII"/>
</dbReference>
<evidence type="ECO:0000313" key="5">
    <source>
        <dbReference type="Proteomes" id="UP000775877"/>
    </source>
</evidence>
<proteinExistence type="predicted"/>
<organism evidence="4 5">
    <name type="scientific">Candidatus Dojkabacteria bacterium</name>
    <dbReference type="NCBI Taxonomy" id="2099670"/>
    <lineage>
        <taxon>Bacteria</taxon>
        <taxon>Candidatus Dojkabacteria</taxon>
    </lineage>
</organism>
<dbReference type="SUPFAM" id="SSF51905">
    <property type="entry name" value="FAD/NAD(P)-binding domain"/>
    <property type="match status" value="1"/>
</dbReference>
<reference evidence="4" key="2">
    <citation type="journal article" date="2021" name="Microbiome">
        <title>Successional dynamics and alternative stable states in a saline activated sludge microbial community over 9 years.</title>
        <authorList>
            <person name="Wang Y."/>
            <person name="Ye J."/>
            <person name="Ju F."/>
            <person name="Liu L."/>
            <person name="Boyd J.A."/>
            <person name="Deng Y."/>
            <person name="Parks D.H."/>
            <person name="Jiang X."/>
            <person name="Yin X."/>
            <person name="Woodcroft B.J."/>
            <person name="Tyson G.W."/>
            <person name="Hugenholtz P."/>
            <person name="Polz M.F."/>
            <person name="Zhang T."/>
        </authorList>
    </citation>
    <scope>NUCLEOTIDE SEQUENCE</scope>
    <source>
        <strain evidence="4">HKST-UBA13</strain>
    </source>
</reference>
<keyword evidence="2" id="KW-0560">Oxidoreductase</keyword>
<feature type="non-terminal residue" evidence="4">
    <location>
        <position position="114"/>
    </location>
</feature>
<evidence type="ECO:0000313" key="4">
    <source>
        <dbReference type="EMBL" id="MCA9381509.1"/>
    </source>
</evidence>
<dbReference type="InterPro" id="IPR050097">
    <property type="entry name" value="Ferredoxin-NADP_redctase_2"/>
</dbReference>
<evidence type="ECO:0000259" key="3">
    <source>
        <dbReference type="Pfam" id="PF07992"/>
    </source>
</evidence>
<keyword evidence="1" id="KW-0285">Flavoprotein</keyword>
<sequence length="114" mass="12196">MEDQKKEGNNINDVVIVGSGPAGLTAAIYASRARLNPLLLMGETWGGQLMNTTDVENFPGFPEGIKGPDLMLGMIKQAEKFGTTLKYANAEKVTVQENGIKVVSTKDGDIKARA</sequence>
<dbReference type="AlphaFoldDB" id="A0A955RH55"/>
<dbReference type="Pfam" id="PF07992">
    <property type="entry name" value="Pyr_redox_2"/>
    <property type="match status" value="1"/>
</dbReference>
<gene>
    <name evidence="4" type="ORF">KC678_04545</name>
</gene>
<dbReference type="InterPro" id="IPR036188">
    <property type="entry name" value="FAD/NAD-bd_sf"/>
</dbReference>
<dbReference type="GO" id="GO:0016491">
    <property type="term" value="F:oxidoreductase activity"/>
    <property type="evidence" value="ECO:0007669"/>
    <property type="project" value="UniProtKB-KW"/>
</dbReference>
<accession>A0A955RH55</accession>
<feature type="domain" description="FAD/NAD(P)-binding" evidence="3">
    <location>
        <begin position="13"/>
        <end position="106"/>
    </location>
</feature>
<protein>
    <submittedName>
        <fullName evidence="4">FAD-dependent oxidoreductase</fullName>
    </submittedName>
</protein>
<name>A0A955RH55_9BACT</name>
<evidence type="ECO:0000256" key="2">
    <source>
        <dbReference type="ARBA" id="ARBA00023002"/>
    </source>
</evidence>
<dbReference type="EMBL" id="JAGQLJ010000119">
    <property type="protein sequence ID" value="MCA9381509.1"/>
    <property type="molecule type" value="Genomic_DNA"/>
</dbReference>
<comment type="caution">
    <text evidence="4">The sequence shown here is derived from an EMBL/GenBank/DDBJ whole genome shotgun (WGS) entry which is preliminary data.</text>
</comment>
<dbReference type="PANTHER" id="PTHR48105">
    <property type="entry name" value="THIOREDOXIN REDUCTASE 1-RELATED-RELATED"/>
    <property type="match status" value="1"/>
</dbReference>
<dbReference type="Gene3D" id="3.50.50.60">
    <property type="entry name" value="FAD/NAD(P)-binding domain"/>
    <property type="match status" value="1"/>
</dbReference>
<evidence type="ECO:0000256" key="1">
    <source>
        <dbReference type="ARBA" id="ARBA00022630"/>
    </source>
</evidence>
<dbReference type="InterPro" id="IPR023753">
    <property type="entry name" value="FAD/NAD-binding_dom"/>
</dbReference>